<dbReference type="CDD" id="cd00383">
    <property type="entry name" value="trans_reg_C"/>
    <property type="match status" value="1"/>
</dbReference>
<keyword evidence="5" id="KW-0804">Transcription</keyword>
<dbReference type="SUPFAM" id="SSF52172">
    <property type="entry name" value="CheY-like"/>
    <property type="match status" value="1"/>
</dbReference>
<feature type="modified residue" description="4-aspartylphosphate" evidence="6">
    <location>
        <position position="55"/>
    </location>
</feature>
<dbReference type="Gene3D" id="1.10.10.10">
    <property type="entry name" value="Winged helix-like DNA-binding domain superfamily/Winged helix DNA-binding domain"/>
    <property type="match status" value="1"/>
</dbReference>
<dbReference type="eggNOG" id="COG0745">
    <property type="taxonomic scope" value="Bacteria"/>
</dbReference>
<evidence type="ECO:0000256" key="6">
    <source>
        <dbReference type="PROSITE-ProRule" id="PRU00169"/>
    </source>
</evidence>
<dbReference type="AlphaFoldDB" id="A0A0R1F0P8"/>
<dbReference type="PANTHER" id="PTHR48111:SF43">
    <property type="entry name" value="STAGE 0 SPORULATION PROTEIN A HOMOLOG"/>
    <property type="match status" value="1"/>
</dbReference>
<accession>A0A0R1F0P8</accession>
<organism evidence="10 11">
    <name type="scientific">Lacticaseibacillus zeae DSM 20178 = KCTC 3804</name>
    <dbReference type="NCBI Taxonomy" id="1423816"/>
    <lineage>
        <taxon>Bacteria</taxon>
        <taxon>Bacillati</taxon>
        <taxon>Bacillota</taxon>
        <taxon>Bacilli</taxon>
        <taxon>Lactobacillales</taxon>
        <taxon>Lactobacillaceae</taxon>
        <taxon>Lacticaseibacillus</taxon>
    </lineage>
</organism>
<dbReference type="Gene3D" id="3.40.50.2300">
    <property type="match status" value="1"/>
</dbReference>
<feature type="DNA-binding region" description="OmpR/PhoB-type" evidence="7">
    <location>
        <begin position="129"/>
        <end position="227"/>
    </location>
</feature>
<dbReference type="PROSITE" id="PS51755">
    <property type="entry name" value="OMPR_PHOB"/>
    <property type="match status" value="1"/>
</dbReference>
<dbReference type="SUPFAM" id="SSF46894">
    <property type="entry name" value="C-terminal effector domain of the bipartite response regulators"/>
    <property type="match status" value="1"/>
</dbReference>
<feature type="domain" description="OmpR/PhoB-type" evidence="9">
    <location>
        <begin position="129"/>
        <end position="227"/>
    </location>
</feature>
<dbReference type="PATRIC" id="fig|1423816.3.peg.297"/>
<dbReference type="InterPro" id="IPR036388">
    <property type="entry name" value="WH-like_DNA-bd_sf"/>
</dbReference>
<comment type="caution">
    <text evidence="10">The sequence shown here is derived from an EMBL/GenBank/DDBJ whole genome shotgun (WGS) entry which is preliminary data.</text>
</comment>
<dbReference type="GO" id="GO:0000156">
    <property type="term" value="F:phosphorelay response regulator activity"/>
    <property type="evidence" value="ECO:0007669"/>
    <property type="project" value="TreeGrafter"/>
</dbReference>
<evidence type="ECO:0000256" key="1">
    <source>
        <dbReference type="ARBA" id="ARBA00022553"/>
    </source>
</evidence>
<dbReference type="PANTHER" id="PTHR48111">
    <property type="entry name" value="REGULATOR OF RPOS"/>
    <property type="match status" value="1"/>
</dbReference>
<sequence length="233" mass="26239">MSMPQKIFIVEDDDVIAKTIANYLNRWAFTVSLVKKFDQVDEEIRAAAPDLVIMDISLPYFNGFHWLSELRKHSNVPVIFLTSSGDDMNLVMAMNLGADDFLAKPIELPVLLAKIQGMLRRTYQYQQTETNLTHDDFTLVPTDNQLRSPAGVLDITPTETKLLSLLFSANGEVVTREAMIEKLWEGDEFIDRNALAVNMNRLRKKVAPVGLAQLIETVKGKGYRLASKEAGHD</sequence>
<dbReference type="InterPro" id="IPR011006">
    <property type="entry name" value="CheY-like_superfamily"/>
</dbReference>
<dbReference type="GO" id="GO:0032993">
    <property type="term" value="C:protein-DNA complex"/>
    <property type="evidence" value="ECO:0007669"/>
    <property type="project" value="TreeGrafter"/>
</dbReference>
<feature type="domain" description="Response regulatory" evidence="8">
    <location>
        <begin position="6"/>
        <end position="119"/>
    </location>
</feature>
<evidence type="ECO:0000256" key="4">
    <source>
        <dbReference type="ARBA" id="ARBA00023125"/>
    </source>
</evidence>
<dbReference type="EMBL" id="AZCT01000001">
    <property type="protein sequence ID" value="KRK13731.1"/>
    <property type="molecule type" value="Genomic_DNA"/>
</dbReference>
<dbReference type="InterPro" id="IPR039420">
    <property type="entry name" value="WalR-like"/>
</dbReference>
<keyword evidence="2" id="KW-0902">Two-component regulatory system</keyword>
<evidence type="ECO:0000256" key="5">
    <source>
        <dbReference type="ARBA" id="ARBA00023163"/>
    </source>
</evidence>
<keyword evidence="3" id="KW-0805">Transcription regulation</keyword>
<dbReference type="GO" id="GO:0005829">
    <property type="term" value="C:cytosol"/>
    <property type="evidence" value="ECO:0007669"/>
    <property type="project" value="TreeGrafter"/>
</dbReference>
<gene>
    <name evidence="10" type="ORF">FD51_GL000292</name>
</gene>
<dbReference type="SMART" id="SM00448">
    <property type="entry name" value="REC"/>
    <property type="match status" value="1"/>
</dbReference>
<protein>
    <submittedName>
        <fullName evidence="10">Two-component response regulator</fullName>
    </submittedName>
</protein>
<name>A0A0R1F0P8_LACZE</name>
<evidence type="ECO:0000256" key="3">
    <source>
        <dbReference type="ARBA" id="ARBA00023015"/>
    </source>
</evidence>
<dbReference type="InterPro" id="IPR016032">
    <property type="entry name" value="Sig_transdc_resp-reg_C-effctor"/>
</dbReference>
<proteinExistence type="predicted"/>
<evidence type="ECO:0000259" key="9">
    <source>
        <dbReference type="PROSITE" id="PS51755"/>
    </source>
</evidence>
<evidence type="ECO:0000313" key="11">
    <source>
        <dbReference type="Proteomes" id="UP000051984"/>
    </source>
</evidence>
<dbReference type="InterPro" id="IPR001789">
    <property type="entry name" value="Sig_transdc_resp-reg_receiver"/>
</dbReference>
<evidence type="ECO:0000256" key="7">
    <source>
        <dbReference type="PROSITE-ProRule" id="PRU01091"/>
    </source>
</evidence>
<evidence type="ECO:0000259" key="8">
    <source>
        <dbReference type="PROSITE" id="PS50110"/>
    </source>
</evidence>
<dbReference type="PROSITE" id="PS50110">
    <property type="entry name" value="RESPONSE_REGULATORY"/>
    <property type="match status" value="1"/>
</dbReference>
<reference evidence="10 11" key="1">
    <citation type="journal article" date="2015" name="Genome Announc.">
        <title>Expanding the biotechnology potential of lactobacilli through comparative genomics of 213 strains and associated genera.</title>
        <authorList>
            <person name="Sun Z."/>
            <person name="Harris H.M."/>
            <person name="McCann A."/>
            <person name="Guo C."/>
            <person name="Argimon S."/>
            <person name="Zhang W."/>
            <person name="Yang X."/>
            <person name="Jeffery I.B."/>
            <person name="Cooney J.C."/>
            <person name="Kagawa T.F."/>
            <person name="Liu W."/>
            <person name="Song Y."/>
            <person name="Salvetti E."/>
            <person name="Wrobel A."/>
            <person name="Rasinkangas P."/>
            <person name="Parkhill J."/>
            <person name="Rea M.C."/>
            <person name="O'Sullivan O."/>
            <person name="Ritari J."/>
            <person name="Douillard F.P."/>
            <person name="Paul Ross R."/>
            <person name="Yang R."/>
            <person name="Briner A.E."/>
            <person name="Felis G.E."/>
            <person name="de Vos W.M."/>
            <person name="Barrangou R."/>
            <person name="Klaenhammer T.R."/>
            <person name="Caufield P.W."/>
            <person name="Cui Y."/>
            <person name="Zhang H."/>
            <person name="O'Toole P.W."/>
        </authorList>
    </citation>
    <scope>NUCLEOTIDE SEQUENCE [LARGE SCALE GENOMIC DNA]</scope>
    <source>
        <strain evidence="10 11">DSM 20178</strain>
    </source>
</reference>
<dbReference type="GO" id="GO:0006355">
    <property type="term" value="P:regulation of DNA-templated transcription"/>
    <property type="evidence" value="ECO:0007669"/>
    <property type="project" value="InterPro"/>
</dbReference>
<dbReference type="Proteomes" id="UP000051984">
    <property type="component" value="Unassembled WGS sequence"/>
</dbReference>
<evidence type="ECO:0000313" key="10">
    <source>
        <dbReference type="EMBL" id="KRK13731.1"/>
    </source>
</evidence>
<dbReference type="SMART" id="SM00862">
    <property type="entry name" value="Trans_reg_C"/>
    <property type="match status" value="1"/>
</dbReference>
<keyword evidence="4 7" id="KW-0238">DNA-binding</keyword>
<dbReference type="GO" id="GO:0000976">
    <property type="term" value="F:transcription cis-regulatory region binding"/>
    <property type="evidence" value="ECO:0007669"/>
    <property type="project" value="TreeGrafter"/>
</dbReference>
<keyword evidence="1 6" id="KW-0597">Phosphoprotein</keyword>
<dbReference type="InterPro" id="IPR001867">
    <property type="entry name" value="OmpR/PhoB-type_DNA-bd"/>
</dbReference>
<dbReference type="Pfam" id="PF00072">
    <property type="entry name" value="Response_reg"/>
    <property type="match status" value="1"/>
</dbReference>
<dbReference type="Pfam" id="PF00486">
    <property type="entry name" value="Trans_reg_C"/>
    <property type="match status" value="1"/>
</dbReference>
<evidence type="ECO:0000256" key="2">
    <source>
        <dbReference type="ARBA" id="ARBA00023012"/>
    </source>
</evidence>